<evidence type="ECO:0000313" key="2">
    <source>
        <dbReference type="EMBL" id="UTX43993.1"/>
    </source>
</evidence>
<evidence type="ECO:0000313" key="3">
    <source>
        <dbReference type="Proteomes" id="UP001059546"/>
    </source>
</evidence>
<protein>
    <submittedName>
        <fullName evidence="2">Adenylyltransferase ThiF</fullName>
    </submittedName>
</protein>
<dbReference type="AlphaFoldDB" id="A0A9Q9CBS5"/>
<accession>A0A9Q9CBS5</accession>
<dbReference type="Pfam" id="PF00899">
    <property type="entry name" value="ThiF"/>
    <property type="match status" value="1"/>
</dbReference>
<dbReference type="GO" id="GO:0005737">
    <property type="term" value="C:cytoplasm"/>
    <property type="evidence" value="ECO:0007669"/>
    <property type="project" value="TreeGrafter"/>
</dbReference>
<dbReference type="Gene3D" id="3.40.50.720">
    <property type="entry name" value="NAD(P)-binding Rossmann-like Domain"/>
    <property type="match status" value="1"/>
</dbReference>
<dbReference type="PANTHER" id="PTHR10953">
    <property type="entry name" value="UBIQUITIN-ACTIVATING ENZYME E1"/>
    <property type="match status" value="1"/>
</dbReference>
<evidence type="ECO:0000259" key="1">
    <source>
        <dbReference type="Pfam" id="PF00899"/>
    </source>
</evidence>
<feature type="domain" description="THIF-type NAD/FAD binding fold" evidence="1">
    <location>
        <begin position="2"/>
        <end position="262"/>
    </location>
</feature>
<dbReference type="InterPro" id="IPR045886">
    <property type="entry name" value="ThiF/MoeB/HesA"/>
</dbReference>
<keyword evidence="2" id="KW-0808">Transferase</keyword>
<dbReference type="Proteomes" id="UP001059546">
    <property type="component" value="Chromosome IX"/>
</dbReference>
<dbReference type="PANTHER" id="PTHR10953:SF102">
    <property type="entry name" value="ADENYLYLTRANSFERASE AND SULFURTRANSFERASE MOCS3"/>
    <property type="match status" value="1"/>
</dbReference>
<dbReference type="SUPFAM" id="SSF69572">
    <property type="entry name" value="Activating enzymes of the ubiquitin-like proteins"/>
    <property type="match status" value="1"/>
</dbReference>
<proteinExistence type="predicted"/>
<keyword evidence="2" id="KW-0548">Nucleotidyltransferase</keyword>
<dbReference type="GO" id="GO:0032446">
    <property type="term" value="P:protein modification by small protein conjugation"/>
    <property type="evidence" value="ECO:0007669"/>
    <property type="project" value="TreeGrafter"/>
</dbReference>
<name>A0A9Q9CBS5_ENCHE</name>
<sequence>MKMILVGCGGTGVELLKISRGIASEVLVIDHDRVNLTNLHRLFMFTSGDRGEYKSQKASEFVSKMYGIKASFLTQRIEEVSVDVLDRYDVIFGALDNIEGRMNLNLMFRRSKCRLLIDCGISGYKAHAKAVYRGSSCLYCIRELYREDGVGICSLSSLPEKITSENREKVLRSLVELRRDFPGNRKEKIEQIVNEFNALAEEKLRTDAFDVSGMYDGIMPNVCFINSICASLAYKLLDGPNLPYDFIFYTGEENIALEKLCLGRDEECIVCCTDT</sequence>
<reference evidence="2" key="1">
    <citation type="submission" date="2021-05" db="EMBL/GenBank/DDBJ databases">
        <title>Encephalitozoon hellem ATCC 50604 Complete Genome.</title>
        <authorList>
            <person name="Mascarenhas dos Santos A.C."/>
            <person name="Julian A.T."/>
            <person name="Pombert J.-F."/>
        </authorList>
    </citation>
    <scope>NUCLEOTIDE SEQUENCE</scope>
    <source>
        <strain evidence="2">ATCC 50604</strain>
    </source>
</reference>
<dbReference type="InterPro" id="IPR035985">
    <property type="entry name" value="Ubiquitin-activating_enz"/>
</dbReference>
<dbReference type="EMBL" id="CP075155">
    <property type="protein sequence ID" value="UTX43993.1"/>
    <property type="molecule type" value="Genomic_DNA"/>
</dbReference>
<dbReference type="GO" id="GO:0016779">
    <property type="term" value="F:nucleotidyltransferase activity"/>
    <property type="evidence" value="ECO:0007669"/>
    <property type="project" value="UniProtKB-KW"/>
</dbReference>
<organism evidence="2 3">
    <name type="scientific">Encephalitozoon hellem</name>
    <name type="common">Microsporidian parasite</name>
    <dbReference type="NCBI Taxonomy" id="27973"/>
    <lineage>
        <taxon>Eukaryota</taxon>
        <taxon>Fungi</taxon>
        <taxon>Fungi incertae sedis</taxon>
        <taxon>Microsporidia</taxon>
        <taxon>Unikaryonidae</taxon>
        <taxon>Encephalitozoon</taxon>
    </lineage>
</organism>
<dbReference type="GO" id="GO:0008641">
    <property type="term" value="F:ubiquitin-like modifier activating enzyme activity"/>
    <property type="evidence" value="ECO:0007669"/>
    <property type="project" value="InterPro"/>
</dbReference>
<dbReference type="GO" id="GO:0004792">
    <property type="term" value="F:thiosulfate-cyanide sulfurtransferase activity"/>
    <property type="evidence" value="ECO:0007669"/>
    <property type="project" value="TreeGrafter"/>
</dbReference>
<gene>
    <name evidence="2" type="ORF">GPU96_09g17730</name>
</gene>
<dbReference type="InterPro" id="IPR000594">
    <property type="entry name" value="ThiF_NAD_FAD-bd"/>
</dbReference>